<dbReference type="OrthoDB" id="614750at2"/>
<feature type="signal peptide" evidence="2">
    <location>
        <begin position="1"/>
        <end position="30"/>
    </location>
</feature>
<evidence type="ECO:0000256" key="2">
    <source>
        <dbReference type="SAM" id="SignalP"/>
    </source>
</evidence>
<keyword evidence="4" id="KW-1185">Reference proteome</keyword>
<dbReference type="AlphaFoldDB" id="A0A3M2LSZ9"/>
<sequence>MAFNAANALKAAVAVSTAAMCAGMALPAYAFPAESAPVKPGPARSGWVPIPPKDRGHHQRGLIRTGTDPEAKTRRPHARAAAGEHVLKVDVLDRDGKSPSTDRANRLYIWPLNGDEPLHMDVVNGHAEGPVPDGAYIVDSKIHDVSPGGRTSTVLLYNPKVTVKGDTTLTLDGRTARPIRVTADRADAATLFTAAAVSQRIGGRFRSITLLLGDDNYVTPAAPGGELELDVLAQLTKGGAAEGSPYIYNISSSFQGIPADPTARVRTSSLAEIRTRYAGAGGRACSARQSSPFWKTDVQLLTYGKVALSGERTEYYTPGVEWYDTQAVTDASCDFTAYDFYQRQERFDTGKYTRSWGQGPFGPAQGTFTPDTEGQNLIQVPLQNSTDADTLAGTYSFVQGDTKLTNASGSVVALSGIPGYLDGWEPAKPGKYTLTVNAKRSAPWSDLSSQQHITWNVKVTDQKATLPLGVVRYKVPGLDAGNRAVASSLQTVSLTPDGLTTGTTPKLWTSTDDGATWKPAPVIKDGTGWKAAFRNPAKGYVSLRTQVNGIVDQTLIRAYGVR</sequence>
<proteinExistence type="predicted"/>
<dbReference type="Proteomes" id="UP000282674">
    <property type="component" value="Unassembled WGS sequence"/>
</dbReference>
<comment type="caution">
    <text evidence="3">The sequence shown here is derived from an EMBL/GenBank/DDBJ whole genome shotgun (WGS) entry which is preliminary data.</text>
</comment>
<gene>
    <name evidence="3" type="ORF">EBO15_26120</name>
</gene>
<keyword evidence="2" id="KW-0732">Signal</keyword>
<accession>A0A3M2LSZ9</accession>
<dbReference type="EMBL" id="RFFG01000052">
    <property type="protein sequence ID" value="RMI40604.1"/>
    <property type="molecule type" value="Genomic_DNA"/>
</dbReference>
<name>A0A3M2LSZ9_9ACTN</name>
<evidence type="ECO:0000313" key="4">
    <source>
        <dbReference type="Proteomes" id="UP000282674"/>
    </source>
</evidence>
<feature type="chain" id="PRO_5017985556" evidence="2">
    <location>
        <begin position="31"/>
        <end position="562"/>
    </location>
</feature>
<protein>
    <submittedName>
        <fullName evidence="3">Uncharacterized protein</fullName>
    </submittedName>
</protein>
<evidence type="ECO:0000256" key="1">
    <source>
        <dbReference type="SAM" id="MobiDB-lite"/>
    </source>
</evidence>
<dbReference type="RefSeq" id="WP_122197085.1">
    <property type="nucleotide sequence ID" value="NZ_JBHSKC010000005.1"/>
</dbReference>
<reference evidence="3 4" key="1">
    <citation type="submission" date="2018-10" db="EMBL/GenBank/DDBJ databases">
        <title>Isolation from soil.</title>
        <authorList>
            <person name="Hu J."/>
        </authorList>
    </citation>
    <scope>NUCLEOTIDE SEQUENCE [LARGE SCALE GENOMIC DNA]</scope>
    <source>
        <strain evidence="3 4">NEAU-Ht49</strain>
    </source>
</reference>
<organism evidence="3 4">
    <name type="scientific">Actinomadura harenae</name>
    <dbReference type="NCBI Taxonomy" id="2483351"/>
    <lineage>
        <taxon>Bacteria</taxon>
        <taxon>Bacillati</taxon>
        <taxon>Actinomycetota</taxon>
        <taxon>Actinomycetes</taxon>
        <taxon>Streptosporangiales</taxon>
        <taxon>Thermomonosporaceae</taxon>
        <taxon>Actinomadura</taxon>
    </lineage>
</organism>
<feature type="region of interest" description="Disordered" evidence="1">
    <location>
        <begin position="40"/>
        <end position="82"/>
    </location>
</feature>
<evidence type="ECO:0000313" key="3">
    <source>
        <dbReference type="EMBL" id="RMI40604.1"/>
    </source>
</evidence>